<name>A0ACB9HE33_9ASTR</name>
<dbReference type="EMBL" id="CM042029">
    <property type="protein sequence ID" value="KAI3794153.1"/>
    <property type="molecule type" value="Genomic_DNA"/>
</dbReference>
<comment type="caution">
    <text evidence="1">The sequence shown here is derived from an EMBL/GenBank/DDBJ whole genome shotgun (WGS) entry which is preliminary data.</text>
</comment>
<protein>
    <submittedName>
        <fullName evidence="1">Uncharacterized protein</fullName>
    </submittedName>
</protein>
<proteinExistence type="predicted"/>
<reference evidence="2" key="1">
    <citation type="journal article" date="2022" name="Mol. Ecol. Resour.">
        <title>The genomes of chicory, endive, great burdock and yacon provide insights into Asteraceae palaeo-polyploidization history and plant inulin production.</title>
        <authorList>
            <person name="Fan W."/>
            <person name="Wang S."/>
            <person name="Wang H."/>
            <person name="Wang A."/>
            <person name="Jiang F."/>
            <person name="Liu H."/>
            <person name="Zhao H."/>
            <person name="Xu D."/>
            <person name="Zhang Y."/>
        </authorList>
    </citation>
    <scope>NUCLEOTIDE SEQUENCE [LARGE SCALE GENOMIC DNA]</scope>
    <source>
        <strain evidence="2">cv. Yunnan</strain>
    </source>
</reference>
<gene>
    <name evidence="1" type="ORF">L1987_36781</name>
</gene>
<evidence type="ECO:0000313" key="1">
    <source>
        <dbReference type="EMBL" id="KAI3794153.1"/>
    </source>
</evidence>
<reference evidence="1 2" key="2">
    <citation type="journal article" date="2022" name="Mol. Ecol. Resour.">
        <title>The genomes of chicory, endive, great burdock and yacon provide insights into Asteraceae paleo-polyploidization history and plant inulin production.</title>
        <authorList>
            <person name="Fan W."/>
            <person name="Wang S."/>
            <person name="Wang H."/>
            <person name="Wang A."/>
            <person name="Jiang F."/>
            <person name="Liu H."/>
            <person name="Zhao H."/>
            <person name="Xu D."/>
            <person name="Zhang Y."/>
        </authorList>
    </citation>
    <scope>NUCLEOTIDE SEQUENCE [LARGE SCALE GENOMIC DNA]</scope>
    <source>
        <strain evidence="2">cv. Yunnan</strain>
        <tissue evidence="1">Leaves</tissue>
    </source>
</reference>
<keyword evidence="2" id="KW-1185">Reference proteome</keyword>
<sequence length="151" mass="17763">MLKKAVDNFGAGQQFGEVDRCTVLDTSSSDIRRYLKLHRRLSAFLPFIPSFDSCRSCFHILDVFIRTIMLSRSVVASPNRSKFYHNRLLNNLYDYQILKDQTFIFKYDIVHGQWKHHEVKVKDEKIILFGEKHAASHFKGWLEPNTFSCFV</sequence>
<organism evidence="1 2">
    <name type="scientific">Smallanthus sonchifolius</name>
    <dbReference type="NCBI Taxonomy" id="185202"/>
    <lineage>
        <taxon>Eukaryota</taxon>
        <taxon>Viridiplantae</taxon>
        <taxon>Streptophyta</taxon>
        <taxon>Embryophyta</taxon>
        <taxon>Tracheophyta</taxon>
        <taxon>Spermatophyta</taxon>
        <taxon>Magnoliopsida</taxon>
        <taxon>eudicotyledons</taxon>
        <taxon>Gunneridae</taxon>
        <taxon>Pentapetalae</taxon>
        <taxon>asterids</taxon>
        <taxon>campanulids</taxon>
        <taxon>Asterales</taxon>
        <taxon>Asteraceae</taxon>
        <taxon>Asteroideae</taxon>
        <taxon>Heliantheae alliance</taxon>
        <taxon>Millerieae</taxon>
        <taxon>Smallanthus</taxon>
    </lineage>
</organism>
<accession>A0ACB9HE33</accession>
<evidence type="ECO:0000313" key="2">
    <source>
        <dbReference type="Proteomes" id="UP001056120"/>
    </source>
</evidence>
<dbReference type="Proteomes" id="UP001056120">
    <property type="component" value="Linkage Group LG12"/>
</dbReference>